<dbReference type="GeneID" id="80803874"/>
<comment type="caution">
    <text evidence="1">The sequence shown here is derived from an EMBL/GenBank/DDBJ whole genome shotgun (WGS) entry which is preliminary data.</text>
</comment>
<organism evidence="1 2">
    <name type="scientific">Methanosarcina acetivorans</name>
    <dbReference type="NCBI Taxonomy" id="2214"/>
    <lineage>
        <taxon>Archaea</taxon>
        <taxon>Methanobacteriati</taxon>
        <taxon>Methanobacteriota</taxon>
        <taxon>Stenosarchaea group</taxon>
        <taxon>Methanomicrobia</taxon>
        <taxon>Methanosarcinales</taxon>
        <taxon>Methanosarcinaceae</taxon>
        <taxon>Methanosarcina</taxon>
    </lineage>
</organism>
<name>A0A832SFI7_9EURY</name>
<dbReference type="AlphaFoldDB" id="A0A832SFI7"/>
<accession>A0A832SFI7</accession>
<dbReference type="InterPro" id="IPR018721">
    <property type="entry name" value="DUF2252"/>
</dbReference>
<protein>
    <submittedName>
        <fullName evidence="1">DUF2252 family protein</fullName>
    </submittedName>
</protein>
<dbReference type="RefSeq" id="WP_052279159.1">
    <property type="nucleotide sequence ID" value="NZ_DUJU01000134.1"/>
</dbReference>
<evidence type="ECO:0000313" key="1">
    <source>
        <dbReference type="EMBL" id="HIH94636.1"/>
    </source>
</evidence>
<gene>
    <name evidence="1" type="ORF">HA338_11620</name>
</gene>
<proteinExistence type="predicted"/>
<reference evidence="1" key="1">
    <citation type="journal article" date="2020" name="bioRxiv">
        <title>A rank-normalized archaeal taxonomy based on genome phylogeny resolves widespread incomplete and uneven classifications.</title>
        <authorList>
            <person name="Rinke C."/>
            <person name="Chuvochina M."/>
            <person name="Mussig A.J."/>
            <person name="Chaumeil P.-A."/>
            <person name="Waite D.W."/>
            <person name="Whitman W.B."/>
            <person name="Parks D.H."/>
            <person name="Hugenholtz P."/>
        </authorList>
    </citation>
    <scope>NUCLEOTIDE SEQUENCE</scope>
    <source>
        <strain evidence="1">UBA8876</strain>
    </source>
</reference>
<evidence type="ECO:0000313" key="2">
    <source>
        <dbReference type="Proteomes" id="UP000600774"/>
    </source>
</evidence>
<dbReference type="EMBL" id="DUJU01000134">
    <property type="protein sequence ID" value="HIH94636.1"/>
    <property type="molecule type" value="Genomic_DNA"/>
</dbReference>
<sequence>MRLNPGPWEWDLKRLAASSVIAGRENGFGDSVNRKLANVVGKYYGRAIERLSQTAFLDCGITVEVDKVLEVFEQASKRAGKNARKAGRKARESTQEHTMVKLTKVVNNRRQIRNNSPPACTSE</sequence>
<dbReference type="Pfam" id="PF10009">
    <property type="entry name" value="DUF2252"/>
    <property type="match status" value="1"/>
</dbReference>
<dbReference type="Proteomes" id="UP000600774">
    <property type="component" value="Unassembled WGS sequence"/>
</dbReference>